<feature type="chain" id="PRO_5001795604" description="Lecithin:cholesterol acyltransferase" evidence="1">
    <location>
        <begin position="19"/>
        <end position="615"/>
    </location>
</feature>
<reference evidence="2" key="1">
    <citation type="journal article" date="2014" name="Nat. Genet.">
        <title>Genome and transcriptome of the porcine whipworm Trichuris suis.</title>
        <authorList>
            <person name="Jex A.R."/>
            <person name="Nejsum P."/>
            <person name="Schwarz E.M."/>
            <person name="Hu L."/>
            <person name="Young N.D."/>
            <person name="Hall R.S."/>
            <person name="Korhonen P.K."/>
            <person name="Liao S."/>
            <person name="Thamsborg S."/>
            <person name="Xia J."/>
            <person name="Xu P."/>
            <person name="Wang S."/>
            <person name="Scheerlinck J.P."/>
            <person name="Hofmann A."/>
            <person name="Sternberg P.W."/>
            <person name="Wang J."/>
            <person name="Gasser R.B."/>
        </authorList>
    </citation>
    <scope>NUCLEOTIDE SEQUENCE [LARGE SCALE GENOMIC DNA]</scope>
    <source>
        <strain evidence="2">DCEP-RM93F</strain>
    </source>
</reference>
<proteinExistence type="predicted"/>
<dbReference type="PANTHER" id="PTHR11440">
    <property type="entry name" value="LECITHIN-CHOLESTEROL ACYLTRANSFERASE-RELATED"/>
    <property type="match status" value="1"/>
</dbReference>
<gene>
    <name evidence="2" type="ORF">M514_04683</name>
</gene>
<dbReference type="Gene3D" id="3.40.50.1820">
    <property type="entry name" value="alpha/beta hydrolase"/>
    <property type="match status" value="3"/>
</dbReference>
<sequence>MATLWLAVTTFFLVVGMSLPLPLSLKSVERLRWPVVIVPGDGGNQLEARLNKTSSVHYFCKKRTDEFFTLWLNLELLVPYVLDCWVDNMRMVYDEATGTTSNSPGVTTRIPGWGNTSTIEYIDPSKIGYGVYFADMVNAMVSWGYERGKTVRGAPYDFRRAPNHNLKFLSKLKELIENTYYSNGNKKVVTIGHSLGNLYMLYFYNTQSQSWKEKFIKSHISLAAPYGGSMKIVKAFASVPGDGGNQLEARLNKTSSVHYFCKKRTDEFFTLWLNLELLVPYVLDCWVDNMRMVYDEATGTTSNSPGVTTRIPGWGNTSTIEYIDPSKIGYGVYFADMVNAMVSWGYERGKTVRGAPYDFRRAPNHNLKFLSKLKELIENTYYSNGNKKVVTIGHSLGNLYMLYFYNTQSQSWKEKFIKSHISLAAPYGGSMKIVKAFASGYNLEQWRIVINPLTLRAEQRTMTSSAFLLPTPKVWSKEDVLVMTEKRNYTTADYKDFFNDMGYPQGWAMYKNTRDLIPNLDPPGVEVHCLYGVDVPTPEILVYHKNSFPDKQPIEVKGDGDGTVNLRSLSACRQWANNQRKPVYYRSFPKAEHTEILKNPDVLAYIKEVLFSDKP</sequence>
<organism evidence="2">
    <name type="scientific">Trichuris suis</name>
    <name type="common">pig whipworm</name>
    <dbReference type="NCBI Taxonomy" id="68888"/>
    <lineage>
        <taxon>Eukaryota</taxon>
        <taxon>Metazoa</taxon>
        <taxon>Ecdysozoa</taxon>
        <taxon>Nematoda</taxon>
        <taxon>Enoplea</taxon>
        <taxon>Dorylaimia</taxon>
        <taxon>Trichinellida</taxon>
        <taxon>Trichuridae</taxon>
        <taxon>Trichuris</taxon>
    </lineage>
</organism>
<dbReference type="GO" id="GO:0006629">
    <property type="term" value="P:lipid metabolic process"/>
    <property type="evidence" value="ECO:0007669"/>
    <property type="project" value="InterPro"/>
</dbReference>
<evidence type="ECO:0008006" key="3">
    <source>
        <dbReference type="Google" id="ProtNLM"/>
    </source>
</evidence>
<name>A0A085N3S5_9BILA</name>
<keyword evidence="1" id="KW-0732">Signal</keyword>
<dbReference type="InterPro" id="IPR029058">
    <property type="entry name" value="AB_hydrolase_fold"/>
</dbReference>
<evidence type="ECO:0000256" key="1">
    <source>
        <dbReference type="SAM" id="SignalP"/>
    </source>
</evidence>
<dbReference type="Proteomes" id="UP000030758">
    <property type="component" value="Unassembled WGS sequence"/>
</dbReference>
<dbReference type="Pfam" id="PF02450">
    <property type="entry name" value="LCAT"/>
    <property type="match status" value="2"/>
</dbReference>
<dbReference type="InterPro" id="IPR003386">
    <property type="entry name" value="LACT/PDAT_acylTrfase"/>
</dbReference>
<accession>A0A085N3S5</accession>
<protein>
    <recommendedName>
        <fullName evidence="3">Lecithin:cholesterol acyltransferase</fullName>
    </recommendedName>
</protein>
<evidence type="ECO:0000313" key="2">
    <source>
        <dbReference type="EMBL" id="KFD64121.1"/>
    </source>
</evidence>
<dbReference type="AlphaFoldDB" id="A0A085N3S5"/>
<feature type="signal peptide" evidence="1">
    <location>
        <begin position="1"/>
        <end position="18"/>
    </location>
</feature>
<dbReference type="EMBL" id="KL367561">
    <property type="protein sequence ID" value="KFD64121.1"/>
    <property type="molecule type" value="Genomic_DNA"/>
</dbReference>
<dbReference type="SUPFAM" id="SSF53474">
    <property type="entry name" value="alpha/beta-Hydrolases"/>
    <property type="match status" value="2"/>
</dbReference>
<dbReference type="GO" id="GO:0008374">
    <property type="term" value="F:O-acyltransferase activity"/>
    <property type="evidence" value="ECO:0007669"/>
    <property type="project" value="InterPro"/>
</dbReference>